<keyword evidence="1" id="KW-0472">Membrane</keyword>
<protein>
    <submittedName>
        <fullName evidence="2">Uncharacterized protein</fullName>
    </submittedName>
</protein>
<comment type="caution">
    <text evidence="2">The sequence shown here is derived from an EMBL/GenBank/DDBJ whole genome shotgun (WGS) entry which is preliminary data.</text>
</comment>
<organism evidence="2 3">
    <name type="scientific">Bradyrhizobium guangdongense</name>
    <dbReference type="NCBI Taxonomy" id="1325090"/>
    <lineage>
        <taxon>Bacteria</taxon>
        <taxon>Pseudomonadati</taxon>
        <taxon>Pseudomonadota</taxon>
        <taxon>Alphaproteobacteria</taxon>
        <taxon>Hyphomicrobiales</taxon>
        <taxon>Nitrobacteraceae</taxon>
        <taxon>Bradyrhizobium</taxon>
    </lineage>
</organism>
<feature type="transmembrane region" description="Helical" evidence="1">
    <location>
        <begin position="31"/>
        <end position="48"/>
    </location>
</feature>
<proteinExistence type="predicted"/>
<evidence type="ECO:0000256" key="1">
    <source>
        <dbReference type="SAM" id="Phobius"/>
    </source>
</evidence>
<reference evidence="2" key="2">
    <citation type="submission" date="2022-12" db="EMBL/GenBank/DDBJ databases">
        <authorList>
            <person name="Sun Q."/>
            <person name="Zhou Y."/>
        </authorList>
    </citation>
    <scope>NUCLEOTIDE SEQUENCE</scope>
    <source>
        <strain evidence="2">CGMCC 1.15034</strain>
    </source>
</reference>
<accession>A0AA88BBH6</accession>
<evidence type="ECO:0000313" key="2">
    <source>
        <dbReference type="EMBL" id="GGI30734.1"/>
    </source>
</evidence>
<sequence>MEGLAVMLEAMFRGRRIDRHAADGIENLCDGGVVAVIMAGMVAMAAAAGGSRGHGSSGRLAGTTASAVSLFVVMMPVIRVAHFHAPVLDSVLQPIPGKGI</sequence>
<reference evidence="2" key="1">
    <citation type="journal article" date="2014" name="Int. J. Syst. Evol. Microbiol.">
        <title>Complete genome sequence of Corynebacterium casei LMG S-19264T (=DSM 44701T), isolated from a smear-ripened cheese.</title>
        <authorList>
            <consortium name="US DOE Joint Genome Institute (JGI-PGF)"/>
            <person name="Walter F."/>
            <person name="Albersmeier A."/>
            <person name="Kalinowski J."/>
            <person name="Ruckert C."/>
        </authorList>
    </citation>
    <scope>NUCLEOTIDE SEQUENCE</scope>
    <source>
        <strain evidence="2">CGMCC 1.15034</strain>
    </source>
</reference>
<keyword evidence="1" id="KW-0812">Transmembrane</keyword>
<feature type="transmembrane region" description="Helical" evidence="1">
    <location>
        <begin position="60"/>
        <end position="78"/>
    </location>
</feature>
<gene>
    <name evidence="2" type="ORF">GCM10010987_60920</name>
</gene>
<name>A0AA88BBH6_9BRAD</name>
<keyword evidence="1" id="KW-1133">Transmembrane helix</keyword>
<evidence type="ECO:0000313" key="3">
    <source>
        <dbReference type="Proteomes" id="UP000625079"/>
    </source>
</evidence>
<dbReference type="EMBL" id="BMHC01000018">
    <property type="protein sequence ID" value="GGI30734.1"/>
    <property type="molecule type" value="Genomic_DNA"/>
</dbReference>
<dbReference type="AlphaFoldDB" id="A0AA88BBH6"/>
<dbReference type="Proteomes" id="UP000625079">
    <property type="component" value="Unassembled WGS sequence"/>
</dbReference>